<comment type="catalytic activity">
    <reaction evidence="8">
        <text>arsenic triglutathione + 3 [thioredoxin]-dithiol + 3 S-adenosyl-L-methionine = trimethylarsine + 3 [thioredoxin]-disulfide + 3 glutathione + 3 S-adenosyl-L-homocysteine + 3 H(+)</text>
        <dbReference type="Rhea" id="RHEA:69432"/>
        <dbReference type="Rhea" id="RHEA-COMP:10698"/>
        <dbReference type="Rhea" id="RHEA-COMP:10700"/>
        <dbReference type="ChEBI" id="CHEBI:15378"/>
        <dbReference type="ChEBI" id="CHEBI:27130"/>
        <dbReference type="ChEBI" id="CHEBI:29950"/>
        <dbReference type="ChEBI" id="CHEBI:50058"/>
        <dbReference type="ChEBI" id="CHEBI:57856"/>
        <dbReference type="ChEBI" id="CHEBI:57925"/>
        <dbReference type="ChEBI" id="CHEBI:59789"/>
        <dbReference type="ChEBI" id="CHEBI:183640"/>
        <dbReference type="EC" id="2.1.1.137"/>
    </reaction>
</comment>
<evidence type="ECO:0000313" key="11">
    <source>
        <dbReference type="Proteomes" id="UP000469559"/>
    </source>
</evidence>
<keyword evidence="10" id="KW-0489">Methyltransferase</keyword>
<sequence>MSTTSSVTPQMVVDHYSALARENDTKNTDHIQKVAESFGYAPEDLAGIPEGANLGISCGNPLAVAGLKPGETVIDLGSGAGFDVFQAARKVRPKGLSIGVDMSRDMLDRAQTNASKASITNVKFVLSTITKVPLESENADCIISNCVINLLPADEKPVCFAEVYRLLRPGGRVALSDILAKNEFPEELRMDMALYVGCISGASLAGEYEGWLRAAGFEDVMIVDKHSDLNIYKEQLQDEEEASCCSTSISKEKAAGRVADIDFNDWVTSMPSNLASLLSRPILEMISERLGKHYVSHQSL</sequence>
<dbReference type="OrthoDB" id="66144at2759"/>
<proteinExistence type="inferred from homology"/>
<dbReference type="PANTHER" id="PTHR43675">
    <property type="entry name" value="ARSENITE METHYLTRANSFERASE"/>
    <property type="match status" value="1"/>
</dbReference>
<evidence type="ECO:0000313" key="10">
    <source>
        <dbReference type="EMBL" id="TVY15066.1"/>
    </source>
</evidence>
<dbReference type="Gene3D" id="3.40.50.150">
    <property type="entry name" value="Vaccinia Virus protein VP39"/>
    <property type="match status" value="1"/>
</dbReference>
<evidence type="ECO:0000259" key="9">
    <source>
        <dbReference type="Pfam" id="PF13847"/>
    </source>
</evidence>
<gene>
    <name evidence="10" type="primary">arsM</name>
    <name evidence="10" type="ORF">LARI1_G006469</name>
</gene>
<accession>A0A8T9B6M6</accession>
<dbReference type="AlphaFoldDB" id="A0A8T9B6M6"/>
<evidence type="ECO:0000256" key="7">
    <source>
        <dbReference type="ARBA" id="ARBA00047943"/>
    </source>
</evidence>
<dbReference type="GO" id="GO:0030791">
    <property type="term" value="F:arsenite methyltransferase activity"/>
    <property type="evidence" value="ECO:0007669"/>
    <property type="project" value="UniProtKB-EC"/>
</dbReference>
<dbReference type="InterPro" id="IPR026669">
    <property type="entry name" value="Arsenite_MeTrfase-like"/>
</dbReference>
<dbReference type="InterPro" id="IPR029063">
    <property type="entry name" value="SAM-dependent_MTases_sf"/>
</dbReference>
<dbReference type="InterPro" id="IPR025714">
    <property type="entry name" value="Methyltranfer_dom"/>
</dbReference>
<protein>
    <recommendedName>
        <fullName evidence="5">Arsenite methyltransferase</fullName>
        <ecNumber evidence="4">2.1.1.137</ecNumber>
    </recommendedName>
</protein>
<dbReference type="PANTHER" id="PTHR43675:SF8">
    <property type="entry name" value="ARSENITE METHYLTRANSFERASE"/>
    <property type="match status" value="1"/>
</dbReference>
<dbReference type="SUPFAM" id="SSF53335">
    <property type="entry name" value="S-adenosyl-L-methionine-dependent methyltransferases"/>
    <property type="match status" value="1"/>
</dbReference>
<organism evidence="10 11">
    <name type="scientific">Lachnellula arida</name>
    <dbReference type="NCBI Taxonomy" id="1316785"/>
    <lineage>
        <taxon>Eukaryota</taxon>
        <taxon>Fungi</taxon>
        <taxon>Dikarya</taxon>
        <taxon>Ascomycota</taxon>
        <taxon>Pezizomycotina</taxon>
        <taxon>Leotiomycetes</taxon>
        <taxon>Helotiales</taxon>
        <taxon>Lachnaceae</taxon>
        <taxon>Lachnellula</taxon>
    </lineage>
</organism>
<comment type="similarity">
    <text evidence="3">Belongs to the methyltransferase superfamily. Arsenite methyltransferase family.</text>
</comment>
<evidence type="ECO:0000256" key="5">
    <source>
        <dbReference type="ARBA" id="ARBA00034545"/>
    </source>
</evidence>
<dbReference type="EC" id="2.1.1.137" evidence="4"/>
<keyword evidence="2" id="KW-0949">S-adenosyl-L-methionine</keyword>
<keyword evidence="11" id="KW-1185">Reference proteome</keyword>
<evidence type="ECO:0000256" key="8">
    <source>
        <dbReference type="ARBA" id="ARBA00048428"/>
    </source>
</evidence>
<dbReference type="Pfam" id="PF13847">
    <property type="entry name" value="Methyltransf_31"/>
    <property type="match status" value="1"/>
</dbReference>
<comment type="catalytic activity">
    <reaction evidence="7">
        <text>arsenic triglutathione + 2 [thioredoxin]-dithiol + 2 S-adenosyl-L-methionine + H2O = dimethylarsinous acid + 2 [thioredoxin]-disulfide + 3 glutathione + 2 S-adenosyl-L-homocysteine + 2 H(+)</text>
        <dbReference type="Rhea" id="RHEA:69464"/>
        <dbReference type="Rhea" id="RHEA-COMP:10698"/>
        <dbReference type="Rhea" id="RHEA-COMP:10700"/>
        <dbReference type="ChEBI" id="CHEBI:15377"/>
        <dbReference type="ChEBI" id="CHEBI:15378"/>
        <dbReference type="ChEBI" id="CHEBI:23808"/>
        <dbReference type="ChEBI" id="CHEBI:29950"/>
        <dbReference type="ChEBI" id="CHEBI:50058"/>
        <dbReference type="ChEBI" id="CHEBI:57856"/>
        <dbReference type="ChEBI" id="CHEBI:57925"/>
        <dbReference type="ChEBI" id="CHEBI:59789"/>
        <dbReference type="ChEBI" id="CHEBI:183640"/>
        <dbReference type="EC" id="2.1.1.137"/>
    </reaction>
</comment>
<dbReference type="EMBL" id="QGMF01000562">
    <property type="protein sequence ID" value="TVY15066.1"/>
    <property type="molecule type" value="Genomic_DNA"/>
</dbReference>
<dbReference type="CDD" id="cd02440">
    <property type="entry name" value="AdoMet_MTases"/>
    <property type="match status" value="1"/>
</dbReference>
<dbReference type="Proteomes" id="UP000469559">
    <property type="component" value="Unassembled WGS sequence"/>
</dbReference>
<name>A0A8T9B6M6_9HELO</name>
<evidence type="ECO:0000256" key="2">
    <source>
        <dbReference type="ARBA" id="ARBA00022691"/>
    </source>
</evidence>
<keyword evidence="1" id="KW-0808">Transferase</keyword>
<dbReference type="GO" id="GO:0032259">
    <property type="term" value="P:methylation"/>
    <property type="evidence" value="ECO:0007669"/>
    <property type="project" value="UniProtKB-KW"/>
</dbReference>
<evidence type="ECO:0000256" key="4">
    <source>
        <dbReference type="ARBA" id="ARBA00034521"/>
    </source>
</evidence>
<reference evidence="10 11" key="1">
    <citation type="submission" date="2018-05" db="EMBL/GenBank/DDBJ databases">
        <title>Whole genome sequencing for identification of molecular markers to develop diagnostic detection tools for the regulated plant pathogen Lachnellula willkommii.</title>
        <authorList>
            <person name="Giroux E."/>
            <person name="Bilodeau G."/>
        </authorList>
    </citation>
    <scope>NUCLEOTIDE SEQUENCE [LARGE SCALE GENOMIC DNA]</scope>
    <source>
        <strain evidence="10 11">CBS 203.66</strain>
    </source>
</reference>
<comment type="catalytic activity">
    <reaction evidence="6">
        <text>arsenic triglutathione + [thioredoxin]-dithiol + S-adenosyl-L-methionine + 2 H2O = methylarsonous acid + [thioredoxin]-disulfide + 3 glutathione + S-adenosyl-L-homocysteine + H(+)</text>
        <dbReference type="Rhea" id="RHEA:69460"/>
        <dbReference type="Rhea" id="RHEA-COMP:10698"/>
        <dbReference type="Rhea" id="RHEA-COMP:10700"/>
        <dbReference type="ChEBI" id="CHEBI:15377"/>
        <dbReference type="ChEBI" id="CHEBI:15378"/>
        <dbReference type="ChEBI" id="CHEBI:17826"/>
        <dbReference type="ChEBI" id="CHEBI:29950"/>
        <dbReference type="ChEBI" id="CHEBI:50058"/>
        <dbReference type="ChEBI" id="CHEBI:57856"/>
        <dbReference type="ChEBI" id="CHEBI:57925"/>
        <dbReference type="ChEBI" id="CHEBI:59789"/>
        <dbReference type="ChEBI" id="CHEBI:183640"/>
        <dbReference type="EC" id="2.1.1.137"/>
    </reaction>
</comment>
<evidence type="ECO:0000256" key="6">
    <source>
        <dbReference type="ARBA" id="ARBA00047941"/>
    </source>
</evidence>
<evidence type="ECO:0000256" key="1">
    <source>
        <dbReference type="ARBA" id="ARBA00022679"/>
    </source>
</evidence>
<evidence type="ECO:0000256" key="3">
    <source>
        <dbReference type="ARBA" id="ARBA00034487"/>
    </source>
</evidence>
<comment type="caution">
    <text evidence="10">The sequence shown here is derived from an EMBL/GenBank/DDBJ whole genome shotgun (WGS) entry which is preliminary data.</text>
</comment>
<feature type="domain" description="Methyltransferase" evidence="9">
    <location>
        <begin position="68"/>
        <end position="216"/>
    </location>
</feature>